<dbReference type="PANTHER" id="PTHR11958:SF63">
    <property type="entry name" value="AMINO ACID TRANSPORTER"/>
    <property type="match status" value="1"/>
</dbReference>
<dbReference type="InterPro" id="IPR001991">
    <property type="entry name" value="Na-dicarboxylate_symporter"/>
</dbReference>
<comment type="caution">
    <text evidence="9">The sequence shown here is derived from an EMBL/GenBank/DDBJ whole genome shotgun (WGS) entry which is preliminary data.</text>
</comment>
<keyword evidence="5 8" id="KW-1133">Transmembrane helix</keyword>
<feature type="transmembrane region" description="Helical" evidence="8">
    <location>
        <begin position="82"/>
        <end position="103"/>
    </location>
</feature>
<evidence type="ECO:0000256" key="5">
    <source>
        <dbReference type="ARBA" id="ARBA00022989"/>
    </source>
</evidence>
<dbReference type="GO" id="GO:0016020">
    <property type="term" value="C:membrane"/>
    <property type="evidence" value="ECO:0007669"/>
    <property type="project" value="UniProtKB-SubCell"/>
</dbReference>
<gene>
    <name evidence="9" type="ORF">EI16_00945</name>
</gene>
<evidence type="ECO:0000256" key="4">
    <source>
        <dbReference type="ARBA" id="ARBA00022847"/>
    </source>
</evidence>
<keyword evidence="3 8" id="KW-0812">Transmembrane</keyword>
<sequence>MKIALHWQILIALMLAALMGSWAGTDKAIFGVLWLSVFTFIGTLFLNALKMIVVPLVVSAIITGVANIGSQGGFGRLGAKTVGYYLMTSSIAIIVGLTLVNVIHPGVSGNGVPVLHTDAEVMQAVQGKSAGDIVEVFLRMIPVNVVNAAATGQMLGLIFFSLLFGYFMTRIQSDFKQTLSQFWNGVFEVMMLITQWVMKFAPIGVFGLVAASIAKTGFDQFENLAMFFLTVTLALGVHLFVVMPILLKTIGKVQNPWLHYQAMAPVLLTAFSTSSSSSTLPVTIESVEKRAGVSNRISSFVLPLGATVNMDGTALYECVAAIFIAQMFGISLDWSTQLLIVIVALTTSIGVAGIPSASLVAISIILVAVGLPAEAIGLLLVVDRLLDMMRTAVNVFSDSVGAVIIARTEGETNVLTEKHF</sequence>
<accession>A0A066ZX25</accession>
<dbReference type="PROSITE" id="PS00714">
    <property type="entry name" value="NA_DICARBOXYL_SYMP_2"/>
    <property type="match status" value="1"/>
</dbReference>
<dbReference type="AlphaFoldDB" id="A0A066ZX25"/>
<dbReference type="EMBL" id="JMIU01000001">
    <property type="protein sequence ID" value="KDN94911.1"/>
    <property type="molecule type" value="Genomic_DNA"/>
</dbReference>
<dbReference type="SUPFAM" id="SSF118215">
    <property type="entry name" value="Proton glutamate symport protein"/>
    <property type="match status" value="1"/>
</dbReference>
<evidence type="ECO:0000313" key="9">
    <source>
        <dbReference type="EMBL" id="KDN94911.1"/>
    </source>
</evidence>
<dbReference type="Proteomes" id="UP000027341">
    <property type="component" value="Unassembled WGS sequence"/>
</dbReference>
<dbReference type="PRINTS" id="PR00173">
    <property type="entry name" value="EDTRNSPORT"/>
</dbReference>
<feature type="transmembrane region" description="Helical" evidence="8">
    <location>
        <begin position="6"/>
        <end position="23"/>
    </location>
</feature>
<feature type="transmembrane region" description="Helical" evidence="8">
    <location>
        <begin position="189"/>
        <end position="213"/>
    </location>
</feature>
<feature type="transmembrane region" description="Helical" evidence="8">
    <location>
        <begin position="334"/>
        <end position="354"/>
    </location>
</feature>
<keyword evidence="6 8" id="KW-0472">Membrane</keyword>
<reference evidence="9 10" key="1">
    <citation type="submission" date="2014-04" db="EMBL/GenBank/DDBJ databases">
        <title>Draft genome sequence of Hydrogenovibrio marinus MH-110, a model organism for aerobic H2 metabolism.</title>
        <authorList>
            <person name="Cha H.J."/>
            <person name="Jo B.H."/>
            <person name="Hwang B.H."/>
        </authorList>
    </citation>
    <scope>NUCLEOTIDE SEQUENCE [LARGE SCALE GENOMIC DNA]</scope>
    <source>
        <strain evidence="9 10">MH-110</strain>
    </source>
</reference>
<evidence type="ECO:0000256" key="1">
    <source>
        <dbReference type="ARBA" id="ARBA00004141"/>
    </source>
</evidence>
<dbReference type="InterPro" id="IPR050746">
    <property type="entry name" value="DAACS"/>
</dbReference>
<comment type="subcellular location">
    <subcellularLocation>
        <location evidence="1">Membrane</location>
        <topology evidence="1">Multi-pass membrane protein</topology>
    </subcellularLocation>
</comment>
<feature type="transmembrane region" description="Helical" evidence="8">
    <location>
        <begin position="360"/>
        <end position="382"/>
    </location>
</feature>
<proteinExistence type="predicted"/>
<evidence type="ECO:0000313" key="10">
    <source>
        <dbReference type="Proteomes" id="UP000027341"/>
    </source>
</evidence>
<evidence type="ECO:0000256" key="6">
    <source>
        <dbReference type="ARBA" id="ARBA00023136"/>
    </source>
</evidence>
<keyword evidence="2" id="KW-0813">Transport</keyword>
<keyword evidence="10" id="KW-1185">Reference proteome</keyword>
<dbReference type="GO" id="GO:0015293">
    <property type="term" value="F:symporter activity"/>
    <property type="evidence" value="ECO:0007669"/>
    <property type="project" value="UniProtKB-KW"/>
</dbReference>
<evidence type="ECO:0000256" key="3">
    <source>
        <dbReference type="ARBA" id="ARBA00022692"/>
    </source>
</evidence>
<dbReference type="RefSeq" id="WP_029908489.1">
    <property type="nucleotide sequence ID" value="NZ_AP020335.1"/>
</dbReference>
<dbReference type="Gene3D" id="1.10.3860.10">
    <property type="entry name" value="Sodium:dicarboxylate symporter"/>
    <property type="match status" value="1"/>
</dbReference>
<protein>
    <submittedName>
        <fullName evidence="9">Sodium:dicarboxylate symporter</fullName>
    </submittedName>
</protein>
<evidence type="ECO:0000256" key="7">
    <source>
        <dbReference type="ARBA" id="ARBA00023180"/>
    </source>
</evidence>
<feature type="transmembrane region" description="Helical" evidence="8">
    <location>
        <begin position="145"/>
        <end position="168"/>
    </location>
</feature>
<dbReference type="InterPro" id="IPR036458">
    <property type="entry name" value="Na:dicarbo_symporter_sf"/>
</dbReference>
<dbReference type="GO" id="GO:1902475">
    <property type="term" value="P:L-alpha-amino acid transmembrane transport"/>
    <property type="evidence" value="ECO:0007669"/>
    <property type="project" value="UniProtKB-ARBA"/>
</dbReference>
<feature type="transmembrane region" description="Helical" evidence="8">
    <location>
        <begin position="28"/>
        <end position="46"/>
    </location>
</feature>
<dbReference type="PANTHER" id="PTHR11958">
    <property type="entry name" value="SODIUM/DICARBOXYLATE SYMPORTER-RELATED"/>
    <property type="match status" value="1"/>
</dbReference>
<keyword evidence="4" id="KW-0769">Symport</keyword>
<name>A0A066ZX25_HYDMR</name>
<dbReference type="Pfam" id="PF00375">
    <property type="entry name" value="SDF"/>
    <property type="match status" value="1"/>
</dbReference>
<dbReference type="InterPro" id="IPR018107">
    <property type="entry name" value="Na-dicarboxylate_symporter_CS"/>
</dbReference>
<feature type="transmembrane region" description="Helical" evidence="8">
    <location>
        <begin position="52"/>
        <end position="70"/>
    </location>
</feature>
<evidence type="ECO:0000256" key="2">
    <source>
        <dbReference type="ARBA" id="ARBA00022448"/>
    </source>
</evidence>
<evidence type="ECO:0000256" key="8">
    <source>
        <dbReference type="SAM" id="Phobius"/>
    </source>
</evidence>
<keyword evidence="7" id="KW-0325">Glycoprotein</keyword>
<organism evidence="9 10">
    <name type="scientific">Hydrogenovibrio marinus</name>
    <dbReference type="NCBI Taxonomy" id="28885"/>
    <lineage>
        <taxon>Bacteria</taxon>
        <taxon>Pseudomonadati</taxon>
        <taxon>Pseudomonadota</taxon>
        <taxon>Gammaproteobacteria</taxon>
        <taxon>Thiotrichales</taxon>
        <taxon>Piscirickettsiaceae</taxon>
        <taxon>Hydrogenovibrio</taxon>
    </lineage>
</organism>
<dbReference type="STRING" id="28885.EI16_00945"/>
<feature type="transmembrane region" description="Helical" evidence="8">
    <location>
        <begin position="225"/>
        <end position="247"/>
    </location>
</feature>